<name>A0A0Q3JXA5_BRADI</name>
<proteinExistence type="predicted"/>
<dbReference type="EMBL" id="CM000880">
    <property type="protein sequence ID" value="KQK21995.1"/>
    <property type="molecule type" value="Genomic_DNA"/>
</dbReference>
<reference evidence="1" key="2">
    <citation type="submission" date="2017-06" db="EMBL/GenBank/DDBJ databases">
        <title>WGS assembly of Brachypodium distachyon.</title>
        <authorList>
            <consortium name="The International Brachypodium Initiative"/>
            <person name="Lucas S."/>
            <person name="Harmon-Smith M."/>
            <person name="Lail K."/>
            <person name="Tice H."/>
            <person name="Grimwood J."/>
            <person name="Bruce D."/>
            <person name="Barry K."/>
            <person name="Shu S."/>
            <person name="Lindquist E."/>
            <person name="Wang M."/>
            <person name="Pitluck S."/>
            <person name="Vogel J.P."/>
            <person name="Garvin D.F."/>
            <person name="Mockler T.C."/>
            <person name="Schmutz J."/>
            <person name="Rokhsar D."/>
            <person name="Bevan M.W."/>
        </authorList>
    </citation>
    <scope>NUCLEOTIDE SEQUENCE</scope>
    <source>
        <strain evidence="1">Bd21</strain>
    </source>
</reference>
<evidence type="ECO:0000313" key="1">
    <source>
        <dbReference type="EMBL" id="KQK21995.1"/>
    </source>
</evidence>
<dbReference type="AlphaFoldDB" id="A0A0Q3JXA5"/>
<reference evidence="1 2" key="1">
    <citation type="journal article" date="2010" name="Nature">
        <title>Genome sequencing and analysis of the model grass Brachypodium distachyon.</title>
        <authorList>
            <consortium name="International Brachypodium Initiative"/>
        </authorList>
    </citation>
    <scope>NUCLEOTIDE SEQUENCE [LARGE SCALE GENOMIC DNA]</scope>
    <source>
        <strain evidence="1 2">Bd21</strain>
    </source>
</reference>
<evidence type="ECO:0000313" key="2">
    <source>
        <dbReference type="EnsemblPlants" id="KQK21995"/>
    </source>
</evidence>
<organism evidence="1">
    <name type="scientific">Brachypodium distachyon</name>
    <name type="common">Purple false brome</name>
    <name type="synonym">Trachynia distachya</name>
    <dbReference type="NCBI Taxonomy" id="15368"/>
    <lineage>
        <taxon>Eukaryota</taxon>
        <taxon>Viridiplantae</taxon>
        <taxon>Streptophyta</taxon>
        <taxon>Embryophyta</taxon>
        <taxon>Tracheophyta</taxon>
        <taxon>Spermatophyta</taxon>
        <taxon>Magnoliopsida</taxon>
        <taxon>Liliopsida</taxon>
        <taxon>Poales</taxon>
        <taxon>Poaceae</taxon>
        <taxon>BOP clade</taxon>
        <taxon>Pooideae</taxon>
        <taxon>Stipodae</taxon>
        <taxon>Brachypodieae</taxon>
        <taxon>Brachypodium</taxon>
    </lineage>
</organism>
<keyword evidence="3" id="KW-1185">Reference proteome</keyword>
<reference evidence="2" key="3">
    <citation type="submission" date="2018-08" db="UniProtKB">
        <authorList>
            <consortium name="EnsemblPlants"/>
        </authorList>
    </citation>
    <scope>IDENTIFICATION</scope>
    <source>
        <strain evidence="2">cv. Bd21</strain>
    </source>
</reference>
<gene>
    <name evidence="1" type="ORF">BRADI_1g64444v3</name>
</gene>
<evidence type="ECO:0000313" key="3">
    <source>
        <dbReference type="Proteomes" id="UP000008810"/>
    </source>
</evidence>
<dbReference type="Proteomes" id="UP000008810">
    <property type="component" value="Chromosome 1"/>
</dbReference>
<sequence length="89" mass="10079">MKSRLTIIRNHSLHLRRWRKSEFLGGLDLDAAMLEEEQLSIGACLRHLSIANAIFLGLAMVSSCNAATLESHYIQIQMLFPKVVRLDQS</sequence>
<accession>A0A0Q3JXA5</accession>
<dbReference type="Gramene" id="KQK21995">
    <property type="protein sequence ID" value="KQK21995"/>
    <property type="gene ID" value="BRADI_1g64444v3"/>
</dbReference>
<dbReference type="InParanoid" id="A0A0Q3JXA5"/>
<protein>
    <submittedName>
        <fullName evidence="1 2">Uncharacterized protein</fullName>
    </submittedName>
</protein>
<dbReference type="EnsemblPlants" id="KQK21995">
    <property type="protein sequence ID" value="KQK21995"/>
    <property type="gene ID" value="BRADI_1g64444v3"/>
</dbReference>